<feature type="coiled-coil region" evidence="3">
    <location>
        <begin position="417"/>
        <end position="448"/>
    </location>
</feature>
<feature type="domain" description="C3H1-type" evidence="5">
    <location>
        <begin position="91"/>
        <end position="119"/>
    </location>
</feature>
<gene>
    <name evidence="6" type="ORF">BIW11_02577</name>
</gene>
<protein>
    <submittedName>
        <fullName evidence="6">RNA-binding protein 26-like</fullName>
    </submittedName>
</protein>
<keyword evidence="3" id="KW-0175">Coiled coil</keyword>
<dbReference type="PROSITE" id="PS50103">
    <property type="entry name" value="ZF_C3H1"/>
    <property type="match status" value="1"/>
</dbReference>
<dbReference type="InterPro" id="IPR000571">
    <property type="entry name" value="Znf_CCCH"/>
</dbReference>
<proteinExistence type="predicted"/>
<dbReference type="GO" id="GO:0008270">
    <property type="term" value="F:zinc ion binding"/>
    <property type="evidence" value="ECO:0007669"/>
    <property type="project" value="UniProtKB-KW"/>
</dbReference>
<keyword evidence="2" id="KW-0479">Metal-binding</keyword>
<feature type="region of interest" description="Disordered" evidence="4">
    <location>
        <begin position="342"/>
        <end position="364"/>
    </location>
</feature>
<dbReference type="OrthoDB" id="443401at2759"/>
<sequence>MISSETHISYALFGFYSLSFYRSRSRSRSRERYRAGRKGRSRTPPPARHRGRLPVRHSRSRSRSPPQPLRDLRDTLTRKHNTSLATNVHITGRRDRCRDFDEQGFCIQGELCPYDHGADPVILDSTVPPPYNPTMRGGNGVPISPIVPEYNPLEPDMRRPHAQPHAHDHPVHPHPPGHHHLGPTSPYASAGGVSGSSWNYQPGPPTGPAGVPGSGGSHVQRELVAIPRNNLTQVQRTVVVPPHENHNSNARGGPLSRFQRGTELEVRRIPRQQNNIATLNEYFSKFGIITNIQVNFQGCAESALISFSKHHEANAAYRSTDAVLGNRFIRLFWHNPANNNVSSGSGTAPGGNQVPHGNNHNNNTSVLVGQLKKRLQLQQQRGVSGQEDIGAVPKKIAKPNPEALKKDNQADKSAQLISQKSRLIDKYVEENKRLLERLEKCNSDTEREQIKTMIANMTKIIEGLRPKVAPGALLPEITSEKQLLDAELDLYRQMQASKQGQNPAEAKQLEAKLLALRRQAKTLGLLDAANVWHGRLGHKGLLVGQTTTASKVSASGKVQPGQLAIDKRPRVVAILAGQLEMAGLCKHLSRYGKVANVAEEGEGDSKYFLFTFATRKDAEYAVNRGGQFRGAPLKWHWKEDPHAQFAKSTSLSKDIESREDSILDLKDQDDPAAEI</sequence>
<dbReference type="Gene3D" id="3.30.70.330">
    <property type="match status" value="1"/>
</dbReference>
<dbReference type="Proteomes" id="UP000192247">
    <property type="component" value="Unassembled WGS sequence"/>
</dbReference>
<evidence type="ECO:0000256" key="1">
    <source>
        <dbReference type="ARBA" id="ARBA00022884"/>
    </source>
</evidence>
<dbReference type="GO" id="GO:0005634">
    <property type="term" value="C:nucleus"/>
    <property type="evidence" value="ECO:0007669"/>
    <property type="project" value="TreeGrafter"/>
</dbReference>
<dbReference type="CDD" id="cd12257">
    <property type="entry name" value="RRM1_RBM26_like"/>
    <property type="match status" value="1"/>
</dbReference>
<dbReference type="InParanoid" id="A0A1V9Y0P2"/>
<evidence type="ECO:0000256" key="4">
    <source>
        <dbReference type="SAM" id="MobiDB-lite"/>
    </source>
</evidence>
<keyword evidence="2" id="KW-0863">Zinc-finger</keyword>
<organism evidence="6 7">
    <name type="scientific">Tropilaelaps mercedesae</name>
    <dbReference type="NCBI Taxonomy" id="418985"/>
    <lineage>
        <taxon>Eukaryota</taxon>
        <taxon>Metazoa</taxon>
        <taxon>Ecdysozoa</taxon>
        <taxon>Arthropoda</taxon>
        <taxon>Chelicerata</taxon>
        <taxon>Arachnida</taxon>
        <taxon>Acari</taxon>
        <taxon>Parasitiformes</taxon>
        <taxon>Mesostigmata</taxon>
        <taxon>Gamasina</taxon>
        <taxon>Dermanyssoidea</taxon>
        <taxon>Laelapidae</taxon>
        <taxon>Tropilaelaps</taxon>
    </lineage>
</organism>
<keyword evidence="1" id="KW-0694">RNA-binding</keyword>
<dbReference type="FunFam" id="3.30.70.330:FF:000208">
    <property type="entry name" value="RNA-binding protein 27 isoform X2"/>
    <property type="match status" value="1"/>
</dbReference>
<keyword evidence="7" id="KW-1185">Reference proteome</keyword>
<dbReference type="InterPro" id="IPR012677">
    <property type="entry name" value="Nucleotide-bd_a/b_plait_sf"/>
</dbReference>
<feature type="region of interest" description="Disordered" evidence="4">
    <location>
        <begin position="27"/>
        <end position="80"/>
    </location>
</feature>
<dbReference type="AlphaFoldDB" id="A0A1V9Y0P2"/>
<dbReference type="STRING" id="418985.A0A1V9Y0P2"/>
<feature type="non-terminal residue" evidence="6">
    <location>
        <position position="675"/>
    </location>
</feature>
<dbReference type="EMBL" id="MNPL01001279">
    <property type="protein sequence ID" value="OQR79291.1"/>
    <property type="molecule type" value="Genomic_DNA"/>
</dbReference>
<feature type="region of interest" description="Disordered" evidence="4">
    <location>
        <begin position="646"/>
        <end position="675"/>
    </location>
</feature>
<evidence type="ECO:0000259" key="5">
    <source>
        <dbReference type="PROSITE" id="PS50103"/>
    </source>
</evidence>
<dbReference type="SUPFAM" id="SSF54928">
    <property type="entry name" value="RNA-binding domain, RBD"/>
    <property type="match status" value="1"/>
</dbReference>
<dbReference type="PANTHER" id="PTHR14398">
    <property type="entry name" value="RNA RECOGNITION RRM/RNP DOMAIN"/>
    <property type="match status" value="1"/>
</dbReference>
<evidence type="ECO:0000256" key="2">
    <source>
        <dbReference type="PROSITE-ProRule" id="PRU00723"/>
    </source>
</evidence>
<reference evidence="6 7" key="1">
    <citation type="journal article" date="2017" name="Gigascience">
        <title>Draft genome of the honey bee ectoparasitic mite, Tropilaelaps mercedesae, is shaped by the parasitic life history.</title>
        <authorList>
            <person name="Dong X."/>
            <person name="Armstrong S.D."/>
            <person name="Xia D."/>
            <person name="Makepeace B.L."/>
            <person name="Darby A.C."/>
            <person name="Kadowaki T."/>
        </authorList>
    </citation>
    <scope>NUCLEOTIDE SEQUENCE [LARGE SCALE GENOMIC DNA]</scope>
    <source>
        <strain evidence="6">Wuxi-XJTLU</strain>
    </source>
</reference>
<accession>A0A1V9Y0P2</accession>
<dbReference type="InterPro" id="IPR035979">
    <property type="entry name" value="RBD_domain_sf"/>
</dbReference>
<evidence type="ECO:0000313" key="6">
    <source>
        <dbReference type="EMBL" id="OQR79291.1"/>
    </source>
</evidence>
<feature type="compositionally biased region" description="Basic and acidic residues" evidence="4">
    <location>
        <begin position="653"/>
        <end position="669"/>
    </location>
</feature>
<feature type="compositionally biased region" description="Basic residues" evidence="4">
    <location>
        <begin position="35"/>
        <end position="62"/>
    </location>
</feature>
<feature type="region of interest" description="Disordered" evidence="4">
    <location>
        <begin position="157"/>
        <end position="217"/>
    </location>
</feature>
<name>A0A1V9Y0P2_9ACAR</name>
<feature type="compositionally biased region" description="Basic and acidic residues" evidence="4">
    <location>
        <begin position="157"/>
        <end position="171"/>
    </location>
</feature>
<feature type="compositionally biased region" description="Low complexity" evidence="4">
    <location>
        <begin position="350"/>
        <end position="364"/>
    </location>
</feature>
<evidence type="ECO:0000313" key="7">
    <source>
        <dbReference type="Proteomes" id="UP000192247"/>
    </source>
</evidence>
<comment type="caution">
    <text evidence="6">The sequence shown here is derived from an EMBL/GenBank/DDBJ whole genome shotgun (WGS) entry which is preliminary data.</text>
</comment>
<dbReference type="InterPro" id="IPR045137">
    <property type="entry name" value="RBM26/27"/>
</dbReference>
<feature type="zinc finger region" description="C3H1-type" evidence="2">
    <location>
        <begin position="91"/>
        <end position="119"/>
    </location>
</feature>
<keyword evidence="2" id="KW-0862">Zinc</keyword>
<evidence type="ECO:0000256" key="3">
    <source>
        <dbReference type="SAM" id="Coils"/>
    </source>
</evidence>
<dbReference type="GO" id="GO:0003723">
    <property type="term" value="F:RNA binding"/>
    <property type="evidence" value="ECO:0007669"/>
    <property type="project" value="UniProtKB-KW"/>
</dbReference>
<dbReference type="FunCoup" id="A0A1V9Y0P2">
    <property type="interactions" value="1984"/>
</dbReference>
<dbReference type="PANTHER" id="PTHR14398:SF0">
    <property type="entry name" value="ZINC FINGER PROTEIN SWM"/>
    <property type="match status" value="1"/>
</dbReference>